<protein>
    <submittedName>
        <fullName evidence="1">Uncharacterized protein</fullName>
    </submittedName>
</protein>
<evidence type="ECO:0000313" key="1">
    <source>
        <dbReference type="EMBL" id="GBP39737.1"/>
    </source>
</evidence>
<sequence length="153" mass="16294">MSVARSGGGAGAAAGSLPHRFSIYSLAAQVGQVLATRLGYFGDVTPHYHHPSMQQSITTEGRIDKNFYLAVASTRGGSDRRANVLFDFGTPSLTCGRGSSALDAVQNLAAFGGGTFAANRIQKVKEAGRDKCALHPYVFMYRGIRLRGSTFFT</sequence>
<evidence type="ECO:0000313" key="2">
    <source>
        <dbReference type="Proteomes" id="UP000299102"/>
    </source>
</evidence>
<name>A0A4C1VN18_EUMVA</name>
<proteinExistence type="predicted"/>
<gene>
    <name evidence="1" type="ORF">EVAR_23062_1</name>
</gene>
<reference evidence="1 2" key="1">
    <citation type="journal article" date="2019" name="Commun. Biol.">
        <title>The bagworm genome reveals a unique fibroin gene that provides high tensile strength.</title>
        <authorList>
            <person name="Kono N."/>
            <person name="Nakamura H."/>
            <person name="Ohtoshi R."/>
            <person name="Tomita M."/>
            <person name="Numata K."/>
            <person name="Arakawa K."/>
        </authorList>
    </citation>
    <scope>NUCLEOTIDE SEQUENCE [LARGE SCALE GENOMIC DNA]</scope>
</reference>
<comment type="caution">
    <text evidence="1">The sequence shown here is derived from an EMBL/GenBank/DDBJ whole genome shotgun (WGS) entry which is preliminary data.</text>
</comment>
<dbReference type="EMBL" id="BGZK01000370">
    <property type="protein sequence ID" value="GBP39737.1"/>
    <property type="molecule type" value="Genomic_DNA"/>
</dbReference>
<dbReference type="AlphaFoldDB" id="A0A4C1VN18"/>
<keyword evidence="2" id="KW-1185">Reference proteome</keyword>
<accession>A0A4C1VN18</accession>
<dbReference type="Proteomes" id="UP000299102">
    <property type="component" value="Unassembled WGS sequence"/>
</dbReference>
<organism evidence="1 2">
    <name type="scientific">Eumeta variegata</name>
    <name type="common">Bagworm moth</name>
    <name type="synonym">Eumeta japonica</name>
    <dbReference type="NCBI Taxonomy" id="151549"/>
    <lineage>
        <taxon>Eukaryota</taxon>
        <taxon>Metazoa</taxon>
        <taxon>Ecdysozoa</taxon>
        <taxon>Arthropoda</taxon>
        <taxon>Hexapoda</taxon>
        <taxon>Insecta</taxon>
        <taxon>Pterygota</taxon>
        <taxon>Neoptera</taxon>
        <taxon>Endopterygota</taxon>
        <taxon>Lepidoptera</taxon>
        <taxon>Glossata</taxon>
        <taxon>Ditrysia</taxon>
        <taxon>Tineoidea</taxon>
        <taxon>Psychidae</taxon>
        <taxon>Oiketicinae</taxon>
        <taxon>Eumeta</taxon>
    </lineage>
</organism>